<dbReference type="Pfam" id="PF06093">
    <property type="entry name" value="Spt4"/>
    <property type="match status" value="1"/>
</dbReference>
<name>A0A830HNY7_9CHLO</name>
<dbReference type="AlphaFoldDB" id="A0A830HNY7"/>
<gene>
    <name evidence="7" type="ORF">PPROV_000717200</name>
</gene>
<comment type="caution">
    <text evidence="7">The sequence shown here is derived from an EMBL/GenBank/DDBJ whole genome shotgun (WGS) entry which is preliminary data.</text>
</comment>
<dbReference type="EMBL" id="BNJQ01000020">
    <property type="protein sequence ID" value="GHP08433.1"/>
    <property type="molecule type" value="Genomic_DNA"/>
</dbReference>
<evidence type="ECO:0000259" key="6">
    <source>
        <dbReference type="SMART" id="SM01389"/>
    </source>
</evidence>
<evidence type="ECO:0000313" key="7">
    <source>
        <dbReference type="EMBL" id="GHP08433.1"/>
    </source>
</evidence>
<dbReference type="SUPFAM" id="SSF63393">
    <property type="entry name" value="RNA polymerase subunits"/>
    <property type="match status" value="1"/>
</dbReference>
<keyword evidence="7" id="KW-0251">Elongation factor</keyword>
<dbReference type="InterPro" id="IPR038510">
    <property type="entry name" value="Spt4_sf"/>
</dbReference>
<evidence type="ECO:0000256" key="2">
    <source>
        <dbReference type="ARBA" id="ARBA00010464"/>
    </source>
</evidence>
<comment type="subcellular location">
    <subcellularLocation>
        <location evidence="1">Nucleus</location>
    </subcellularLocation>
</comment>
<reference evidence="7" key="1">
    <citation type="submission" date="2020-10" db="EMBL/GenBank/DDBJ databases">
        <title>Unveiling of a novel bifunctional photoreceptor, Dualchrome1, isolated from a cosmopolitan green alga.</title>
        <authorList>
            <person name="Suzuki S."/>
            <person name="Kawachi M."/>
        </authorList>
    </citation>
    <scope>NUCLEOTIDE SEQUENCE</scope>
    <source>
        <strain evidence="7">NIES 2893</strain>
    </source>
</reference>
<feature type="region of interest" description="Disordered" evidence="5">
    <location>
        <begin position="1"/>
        <end position="65"/>
    </location>
</feature>
<dbReference type="PANTHER" id="PTHR12882:SF1">
    <property type="entry name" value="TRANSCRIPTION ELONGATION FACTOR SPT4"/>
    <property type="match status" value="1"/>
</dbReference>
<evidence type="ECO:0000256" key="4">
    <source>
        <dbReference type="ARBA" id="ARBA00023242"/>
    </source>
</evidence>
<dbReference type="CDD" id="cd07973">
    <property type="entry name" value="Spt4"/>
    <property type="match status" value="1"/>
</dbReference>
<dbReference type="Gene3D" id="3.30.40.210">
    <property type="match status" value="1"/>
</dbReference>
<keyword evidence="3" id="KW-0804">Transcription</keyword>
<dbReference type="InterPro" id="IPR029040">
    <property type="entry name" value="RPABC4/Spt4"/>
</dbReference>
<dbReference type="GO" id="GO:0006355">
    <property type="term" value="P:regulation of DNA-templated transcription"/>
    <property type="evidence" value="ECO:0007669"/>
    <property type="project" value="InterPro"/>
</dbReference>
<dbReference type="GO" id="GO:0000993">
    <property type="term" value="F:RNA polymerase II complex binding"/>
    <property type="evidence" value="ECO:0007669"/>
    <property type="project" value="TreeGrafter"/>
</dbReference>
<keyword evidence="7" id="KW-0648">Protein biosynthesis</keyword>
<proteinExistence type="inferred from homology"/>
<evidence type="ECO:0000256" key="5">
    <source>
        <dbReference type="SAM" id="MobiDB-lite"/>
    </source>
</evidence>
<feature type="compositionally biased region" description="Low complexity" evidence="5">
    <location>
        <begin position="23"/>
        <end position="56"/>
    </location>
</feature>
<dbReference type="SMART" id="SM01389">
    <property type="entry name" value="Spt4"/>
    <property type="match status" value="1"/>
</dbReference>
<accession>A0A830HNY7</accession>
<evidence type="ECO:0000313" key="8">
    <source>
        <dbReference type="Proteomes" id="UP000660262"/>
    </source>
</evidence>
<dbReference type="GO" id="GO:0140673">
    <property type="term" value="P:transcription elongation-coupled chromatin remodeling"/>
    <property type="evidence" value="ECO:0007669"/>
    <property type="project" value="InterPro"/>
</dbReference>
<organism evidence="7 8">
    <name type="scientific">Pycnococcus provasolii</name>
    <dbReference type="NCBI Taxonomy" id="41880"/>
    <lineage>
        <taxon>Eukaryota</taxon>
        <taxon>Viridiplantae</taxon>
        <taxon>Chlorophyta</taxon>
        <taxon>Pseudoscourfieldiophyceae</taxon>
        <taxon>Pseudoscourfieldiales</taxon>
        <taxon>Pycnococcaceae</taxon>
        <taxon>Pycnococcus</taxon>
    </lineage>
</organism>
<dbReference type="GO" id="GO:0008270">
    <property type="term" value="F:zinc ion binding"/>
    <property type="evidence" value="ECO:0007669"/>
    <property type="project" value="InterPro"/>
</dbReference>
<dbReference type="InterPro" id="IPR009287">
    <property type="entry name" value="Spt4"/>
</dbReference>
<dbReference type="Proteomes" id="UP000660262">
    <property type="component" value="Unassembled WGS sequence"/>
</dbReference>
<dbReference type="PANTHER" id="PTHR12882">
    <property type="entry name" value="SUPPRESSOR OF TY 4"/>
    <property type="match status" value="1"/>
</dbReference>
<keyword evidence="8" id="KW-1185">Reference proteome</keyword>
<sequence>MAAMDDAAPGSPPPGEQPEDDATPAAAAPAGDVPAAQQQQGAIAAAPRAAPAPGGATRRRATTQEEATRALASANIPDTFRKQKLRACMRCYLIKSSEQFYDQGCENCPFLHLEGDLTQVHDCTTTAFSGLLAITKPTETWAGKWVRVSHQKPGVYALSVTGALPEEIAQQVRDAGVRYEPREV</sequence>
<dbReference type="GO" id="GO:0032044">
    <property type="term" value="C:DSIF complex"/>
    <property type="evidence" value="ECO:0007669"/>
    <property type="project" value="TreeGrafter"/>
</dbReference>
<evidence type="ECO:0000256" key="3">
    <source>
        <dbReference type="ARBA" id="ARBA00023163"/>
    </source>
</evidence>
<dbReference type="OrthoDB" id="248751at2759"/>
<protein>
    <submittedName>
        <fullName evidence="7">Transcription elongation factor SPT4</fullName>
    </submittedName>
</protein>
<feature type="domain" description="Spt4/RpoE2 zinc finger" evidence="6">
    <location>
        <begin position="85"/>
        <end position="161"/>
    </location>
</feature>
<evidence type="ECO:0000256" key="1">
    <source>
        <dbReference type="ARBA" id="ARBA00004123"/>
    </source>
</evidence>
<dbReference type="GO" id="GO:0003746">
    <property type="term" value="F:translation elongation factor activity"/>
    <property type="evidence" value="ECO:0007669"/>
    <property type="project" value="UniProtKB-KW"/>
</dbReference>
<comment type="similarity">
    <text evidence="2">Belongs to the SPT4 family.</text>
</comment>
<dbReference type="InterPro" id="IPR022800">
    <property type="entry name" value="Spt4/RpoE2_Znf"/>
</dbReference>
<keyword evidence="4" id="KW-0539">Nucleus</keyword>